<protein>
    <submittedName>
        <fullName evidence="14">EamA family transporter</fullName>
    </submittedName>
</protein>
<dbReference type="AlphaFoldDB" id="A0A845L1I8"/>
<comment type="caution">
    <text evidence="14">The sequence shown here is derived from an EMBL/GenBank/DDBJ whole genome shotgun (WGS) entry which is preliminary data.</text>
</comment>
<feature type="transmembrane region" description="Helical" evidence="12">
    <location>
        <begin position="37"/>
        <end position="62"/>
    </location>
</feature>
<evidence type="ECO:0000259" key="13">
    <source>
        <dbReference type="Pfam" id="PF00892"/>
    </source>
</evidence>
<dbReference type="Proteomes" id="UP000463470">
    <property type="component" value="Unassembled WGS sequence"/>
</dbReference>
<sequence>MSLQAWLLLGLNIIMLLVGQVLIKWDLDRMGGFQWNNLLATVTSPGILGGVLALTAGLVVWFRVLSLAPFSVAYPAQSSSYLIGIILGWLFFGESIPTIRWVGGLVILLGAYLVSVE</sequence>
<dbReference type="OrthoDB" id="513492at2"/>
<evidence type="ECO:0000313" key="15">
    <source>
        <dbReference type="Proteomes" id="UP000463470"/>
    </source>
</evidence>
<keyword evidence="4" id="KW-0444">Lipid biosynthesis</keyword>
<evidence type="ECO:0000256" key="8">
    <source>
        <dbReference type="ARBA" id="ARBA00022985"/>
    </source>
</evidence>
<keyword evidence="11 12" id="KW-0472">Membrane</keyword>
<dbReference type="PANTHER" id="PTHR30561">
    <property type="entry name" value="SMR FAMILY PROTON-DEPENDENT DRUG EFFLUX TRANSPORTER SUGE"/>
    <property type="match status" value="1"/>
</dbReference>
<comment type="subcellular location">
    <subcellularLocation>
        <location evidence="1">Cell membrane</location>
        <topology evidence="1">Multi-pass membrane protein</topology>
    </subcellularLocation>
</comment>
<keyword evidence="5" id="KW-0997">Cell inner membrane</keyword>
<comment type="similarity">
    <text evidence="2">Belongs to the EamA transporter family.</text>
</comment>
<keyword evidence="6" id="KW-0441">Lipid A biosynthesis</keyword>
<keyword evidence="7 12" id="KW-0812">Transmembrane</keyword>
<evidence type="ECO:0000313" key="14">
    <source>
        <dbReference type="EMBL" id="MZP28654.1"/>
    </source>
</evidence>
<evidence type="ECO:0000256" key="1">
    <source>
        <dbReference type="ARBA" id="ARBA00004651"/>
    </source>
</evidence>
<keyword evidence="3" id="KW-1003">Cell membrane</keyword>
<evidence type="ECO:0000256" key="11">
    <source>
        <dbReference type="ARBA" id="ARBA00023136"/>
    </source>
</evidence>
<dbReference type="Gene3D" id="1.10.3730.20">
    <property type="match status" value="1"/>
</dbReference>
<feature type="domain" description="EamA" evidence="13">
    <location>
        <begin position="13"/>
        <end position="115"/>
    </location>
</feature>
<keyword evidence="10" id="KW-0443">Lipid metabolism</keyword>
<reference evidence="14 15" key="1">
    <citation type="submission" date="2020-01" db="EMBL/GenBank/DDBJ databases">
        <title>Whole-genome sequence of Heliobacterium undosum DSM 13378.</title>
        <authorList>
            <person name="Kyndt J.A."/>
            <person name="Meyer T.E."/>
        </authorList>
    </citation>
    <scope>NUCLEOTIDE SEQUENCE [LARGE SCALE GENOMIC DNA]</scope>
    <source>
        <strain evidence="14 15">DSM 13378</strain>
    </source>
</reference>
<evidence type="ECO:0000256" key="5">
    <source>
        <dbReference type="ARBA" id="ARBA00022519"/>
    </source>
</evidence>
<dbReference type="EMBL" id="WXEY01000002">
    <property type="protein sequence ID" value="MZP28654.1"/>
    <property type="molecule type" value="Genomic_DNA"/>
</dbReference>
<dbReference type="Pfam" id="PF00892">
    <property type="entry name" value="EamA"/>
    <property type="match status" value="1"/>
</dbReference>
<evidence type="ECO:0000256" key="4">
    <source>
        <dbReference type="ARBA" id="ARBA00022516"/>
    </source>
</evidence>
<evidence type="ECO:0000256" key="2">
    <source>
        <dbReference type="ARBA" id="ARBA00007362"/>
    </source>
</evidence>
<name>A0A845L1I8_9FIRM</name>
<dbReference type="GO" id="GO:0022857">
    <property type="term" value="F:transmembrane transporter activity"/>
    <property type="evidence" value="ECO:0007669"/>
    <property type="project" value="InterPro"/>
</dbReference>
<dbReference type="InterPro" id="IPR000620">
    <property type="entry name" value="EamA_dom"/>
</dbReference>
<dbReference type="InterPro" id="IPR037185">
    <property type="entry name" value="EmrE-like"/>
</dbReference>
<dbReference type="GO" id="GO:0009103">
    <property type="term" value="P:lipopolysaccharide biosynthetic process"/>
    <property type="evidence" value="ECO:0007669"/>
    <property type="project" value="UniProtKB-KW"/>
</dbReference>
<evidence type="ECO:0000256" key="7">
    <source>
        <dbReference type="ARBA" id="ARBA00022692"/>
    </source>
</evidence>
<keyword evidence="8" id="KW-0448">Lipopolysaccharide biosynthesis</keyword>
<evidence type="ECO:0000256" key="6">
    <source>
        <dbReference type="ARBA" id="ARBA00022556"/>
    </source>
</evidence>
<feature type="transmembrane region" description="Helical" evidence="12">
    <location>
        <begin position="74"/>
        <end position="92"/>
    </location>
</feature>
<dbReference type="PANTHER" id="PTHR30561:SF9">
    <property type="entry name" value="4-AMINO-4-DEOXY-L-ARABINOSE-PHOSPHOUNDECAPRENOL FLIPPASE SUBUNIT ARNF-RELATED"/>
    <property type="match status" value="1"/>
</dbReference>
<evidence type="ECO:0000256" key="12">
    <source>
        <dbReference type="SAM" id="Phobius"/>
    </source>
</evidence>
<accession>A0A845L1I8</accession>
<evidence type="ECO:0000256" key="9">
    <source>
        <dbReference type="ARBA" id="ARBA00022989"/>
    </source>
</evidence>
<evidence type="ECO:0000256" key="3">
    <source>
        <dbReference type="ARBA" id="ARBA00022475"/>
    </source>
</evidence>
<keyword evidence="15" id="KW-1185">Reference proteome</keyword>
<proteinExistence type="inferred from homology"/>
<feature type="transmembrane region" description="Helical" evidence="12">
    <location>
        <begin position="99"/>
        <end position="116"/>
    </location>
</feature>
<dbReference type="GO" id="GO:0005886">
    <property type="term" value="C:plasma membrane"/>
    <property type="evidence" value="ECO:0007669"/>
    <property type="project" value="UniProtKB-SubCell"/>
</dbReference>
<dbReference type="SUPFAM" id="SSF103481">
    <property type="entry name" value="Multidrug resistance efflux transporter EmrE"/>
    <property type="match status" value="1"/>
</dbReference>
<evidence type="ECO:0000256" key="10">
    <source>
        <dbReference type="ARBA" id="ARBA00023098"/>
    </source>
</evidence>
<feature type="transmembrane region" description="Helical" evidence="12">
    <location>
        <begin position="6"/>
        <end position="25"/>
    </location>
</feature>
<keyword evidence="9 12" id="KW-1133">Transmembrane helix</keyword>
<dbReference type="InterPro" id="IPR000390">
    <property type="entry name" value="Small_drug/metabolite_transptr"/>
</dbReference>
<dbReference type="RefSeq" id="WP_161254550.1">
    <property type="nucleotide sequence ID" value="NZ_WXEY01000002.1"/>
</dbReference>
<organism evidence="14 15">
    <name type="scientific">Heliomicrobium undosum</name>
    <dbReference type="NCBI Taxonomy" id="121734"/>
    <lineage>
        <taxon>Bacteria</taxon>
        <taxon>Bacillati</taxon>
        <taxon>Bacillota</taxon>
        <taxon>Clostridia</taxon>
        <taxon>Eubacteriales</taxon>
        <taxon>Heliobacteriaceae</taxon>
        <taxon>Heliomicrobium</taxon>
    </lineage>
</organism>
<gene>
    <name evidence="14" type="ORF">GTO91_02830</name>
</gene>